<dbReference type="Gene3D" id="3.40.50.1820">
    <property type="entry name" value="alpha/beta hydrolase"/>
    <property type="match status" value="1"/>
</dbReference>
<reference evidence="3 4" key="1">
    <citation type="submission" date="2014-12" db="EMBL/GenBank/DDBJ databases">
        <title>Genome sequencing of Microbacterium hominis TPW29.</title>
        <authorList>
            <person name="Tan P.W."/>
            <person name="Chan K.-G."/>
        </authorList>
    </citation>
    <scope>NUCLEOTIDE SEQUENCE [LARGE SCALE GENOMIC DNA]</scope>
    <source>
        <strain evidence="3 4">TPW29</strain>
    </source>
</reference>
<dbReference type="GO" id="GO:0016787">
    <property type="term" value="F:hydrolase activity"/>
    <property type="evidence" value="ECO:0007669"/>
    <property type="project" value="UniProtKB-KW"/>
</dbReference>
<feature type="domain" description="Alpha/beta hydrolase fold-3" evidence="2">
    <location>
        <begin position="103"/>
        <end position="314"/>
    </location>
</feature>
<evidence type="ECO:0000256" key="1">
    <source>
        <dbReference type="ARBA" id="ARBA00022801"/>
    </source>
</evidence>
<evidence type="ECO:0000313" key="4">
    <source>
        <dbReference type="Proteomes" id="UP000031202"/>
    </source>
</evidence>
<sequence length="355" mass="38663">MKKLPKVDPYVAAAARRIDDIMRRTAGESWRTERRFPKDPVLRREYARRMTDATAEAAGLTAPPVATREHVVEVAGYPDARLRVYWPTDRALDSSSPERLPVLVYFFGGSFTMGGIDWASLDEMYRTRAADAGVIVVAGEYSLAPEVAYPAQPEQCWSIFEWAVAHASEIGADATRVALGGASAGGNLAAVVTLMNRDRNAHPVRLQLLEVPALDLTGHHLDARALSALMPAFALRRLLWPVVRDYLGAERVRALAREPYASPLLAAEHAGLPPALILTAERDVIRGDGEAYARLLARSGVPVTCVRYLGQDHGSAGYRALNPAADDAHRHIVATLRSLHDDPVAYPTPLRGSAP</sequence>
<gene>
    <name evidence="3" type="ORF">RM52_11850</name>
</gene>
<dbReference type="InterPro" id="IPR013094">
    <property type="entry name" value="AB_hydrolase_3"/>
</dbReference>
<comment type="caution">
    <text evidence="3">The sequence shown here is derived from an EMBL/GenBank/DDBJ whole genome shotgun (WGS) entry which is preliminary data.</text>
</comment>
<keyword evidence="1" id="KW-0378">Hydrolase</keyword>
<accession>A0A0B4CRD7</accession>
<name>A0A0B4CRD7_9MICO</name>
<organism evidence="3 4">
    <name type="scientific">Microbacterium hominis</name>
    <dbReference type="NCBI Taxonomy" id="162426"/>
    <lineage>
        <taxon>Bacteria</taxon>
        <taxon>Bacillati</taxon>
        <taxon>Actinomycetota</taxon>
        <taxon>Actinomycetes</taxon>
        <taxon>Micrococcales</taxon>
        <taxon>Microbacteriaceae</taxon>
        <taxon>Microbacterium</taxon>
    </lineage>
</organism>
<dbReference type="Pfam" id="PF07859">
    <property type="entry name" value="Abhydrolase_3"/>
    <property type="match status" value="1"/>
</dbReference>
<proteinExistence type="predicted"/>
<protein>
    <submittedName>
        <fullName evidence="3">Esterase</fullName>
    </submittedName>
</protein>
<dbReference type="Proteomes" id="UP000031202">
    <property type="component" value="Unassembled WGS sequence"/>
</dbReference>
<evidence type="ECO:0000259" key="2">
    <source>
        <dbReference type="Pfam" id="PF07859"/>
    </source>
</evidence>
<dbReference type="InterPro" id="IPR050300">
    <property type="entry name" value="GDXG_lipolytic_enzyme"/>
</dbReference>
<dbReference type="SUPFAM" id="SSF53474">
    <property type="entry name" value="alpha/beta-Hydrolases"/>
    <property type="match status" value="1"/>
</dbReference>
<dbReference type="RefSeq" id="WP_039416379.1">
    <property type="nucleotide sequence ID" value="NZ_JWSZ01000014.1"/>
</dbReference>
<dbReference type="AlphaFoldDB" id="A0A0B4CRD7"/>
<evidence type="ECO:0000313" key="3">
    <source>
        <dbReference type="EMBL" id="KIC56956.1"/>
    </source>
</evidence>
<dbReference type="PANTHER" id="PTHR48081:SF8">
    <property type="entry name" value="ALPHA_BETA HYDROLASE FOLD-3 DOMAIN-CONTAINING PROTEIN-RELATED"/>
    <property type="match status" value="1"/>
</dbReference>
<dbReference type="PANTHER" id="PTHR48081">
    <property type="entry name" value="AB HYDROLASE SUPERFAMILY PROTEIN C4A8.06C"/>
    <property type="match status" value="1"/>
</dbReference>
<dbReference type="EMBL" id="JWSZ01000014">
    <property type="protein sequence ID" value="KIC56956.1"/>
    <property type="molecule type" value="Genomic_DNA"/>
</dbReference>
<dbReference type="InterPro" id="IPR029058">
    <property type="entry name" value="AB_hydrolase_fold"/>
</dbReference>